<protein>
    <recommendedName>
        <fullName evidence="3">DUF3325 domain-containing protein</fullName>
    </recommendedName>
</protein>
<organism evidence="2">
    <name type="scientific">marine sediment metagenome</name>
    <dbReference type="NCBI Taxonomy" id="412755"/>
    <lineage>
        <taxon>unclassified sequences</taxon>
        <taxon>metagenomes</taxon>
        <taxon>ecological metagenomes</taxon>
    </lineage>
</organism>
<feature type="transmembrane region" description="Helical" evidence="1">
    <location>
        <begin position="6"/>
        <end position="24"/>
    </location>
</feature>
<feature type="transmembrane region" description="Helical" evidence="1">
    <location>
        <begin position="45"/>
        <end position="62"/>
    </location>
</feature>
<reference evidence="2" key="1">
    <citation type="journal article" date="2015" name="Nature">
        <title>Complex archaea that bridge the gap between prokaryotes and eukaryotes.</title>
        <authorList>
            <person name="Spang A."/>
            <person name="Saw J.H."/>
            <person name="Jorgensen S.L."/>
            <person name="Zaremba-Niedzwiedzka K."/>
            <person name="Martijn J."/>
            <person name="Lind A.E."/>
            <person name="van Eijk R."/>
            <person name="Schleper C."/>
            <person name="Guy L."/>
            <person name="Ettema T.J."/>
        </authorList>
    </citation>
    <scope>NUCLEOTIDE SEQUENCE</scope>
</reference>
<keyword evidence="1" id="KW-0812">Transmembrane</keyword>
<dbReference type="InterPro" id="IPR021762">
    <property type="entry name" value="DUF3325"/>
</dbReference>
<name>A0A0F9XWU0_9ZZZZ</name>
<dbReference type="EMBL" id="LAZR01000025">
    <property type="protein sequence ID" value="KKO03847.1"/>
    <property type="molecule type" value="Genomic_DNA"/>
</dbReference>
<evidence type="ECO:0000313" key="2">
    <source>
        <dbReference type="EMBL" id="KKO03847.1"/>
    </source>
</evidence>
<proteinExistence type="predicted"/>
<feature type="transmembrane region" description="Helical" evidence="1">
    <location>
        <begin position="68"/>
        <end position="86"/>
    </location>
</feature>
<comment type="caution">
    <text evidence="2">The sequence shown here is derived from an EMBL/GenBank/DDBJ whole genome shotgun (WGS) entry which is preliminary data.</text>
</comment>
<dbReference type="AlphaFoldDB" id="A0A0F9XWU0"/>
<evidence type="ECO:0008006" key="3">
    <source>
        <dbReference type="Google" id="ProtNLM"/>
    </source>
</evidence>
<feature type="transmembrane region" description="Helical" evidence="1">
    <location>
        <begin position="93"/>
        <end position="110"/>
    </location>
</feature>
<keyword evidence="1" id="KW-0472">Membrane</keyword>
<gene>
    <name evidence="2" type="ORF">LCGC14_0092740</name>
</gene>
<dbReference type="Pfam" id="PF11804">
    <property type="entry name" value="DUF3325"/>
    <property type="match status" value="1"/>
</dbReference>
<keyword evidence="1" id="KW-1133">Transmembrane helix</keyword>
<sequence>MSVSLFVAVFVVAYSGMLACCLGMERHWKKRASRLPTSWRRYCRPLGVLLLALAAYLAMQLWPLAMAWVAWLGLISLSGLGLLFLLPYAPRLALSLPVLAVVLLVIGAIWV</sequence>
<evidence type="ECO:0000256" key="1">
    <source>
        <dbReference type="SAM" id="Phobius"/>
    </source>
</evidence>
<accession>A0A0F9XWU0</accession>